<accession>A0AC60Q2I3</accession>
<dbReference type="EMBL" id="JABSTQ010009669">
    <property type="protein sequence ID" value="KAG0426976.1"/>
    <property type="molecule type" value="Genomic_DNA"/>
</dbReference>
<comment type="caution">
    <text evidence="1">The sequence shown here is derived from an EMBL/GenBank/DDBJ whole genome shotgun (WGS) entry which is preliminary data.</text>
</comment>
<gene>
    <name evidence="1" type="ORF">HPB47_025958</name>
</gene>
<feature type="non-terminal residue" evidence="1">
    <location>
        <position position="1"/>
    </location>
</feature>
<evidence type="ECO:0000313" key="2">
    <source>
        <dbReference type="Proteomes" id="UP000805193"/>
    </source>
</evidence>
<name>A0AC60Q2I3_IXOPE</name>
<reference evidence="1 2" key="1">
    <citation type="journal article" date="2020" name="Cell">
        <title>Large-Scale Comparative Analyses of Tick Genomes Elucidate Their Genetic Diversity and Vector Capacities.</title>
        <authorList>
            <consortium name="Tick Genome and Microbiome Consortium (TIGMIC)"/>
            <person name="Jia N."/>
            <person name="Wang J."/>
            <person name="Shi W."/>
            <person name="Du L."/>
            <person name="Sun Y."/>
            <person name="Zhan W."/>
            <person name="Jiang J.F."/>
            <person name="Wang Q."/>
            <person name="Zhang B."/>
            <person name="Ji P."/>
            <person name="Bell-Sakyi L."/>
            <person name="Cui X.M."/>
            <person name="Yuan T.T."/>
            <person name="Jiang B.G."/>
            <person name="Yang W.F."/>
            <person name="Lam T.T."/>
            <person name="Chang Q.C."/>
            <person name="Ding S.J."/>
            <person name="Wang X.J."/>
            <person name="Zhu J.G."/>
            <person name="Ruan X.D."/>
            <person name="Zhao L."/>
            <person name="Wei J.T."/>
            <person name="Ye R.Z."/>
            <person name="Que T.C."/>
            <person name="Du C.H."/>
            <person name="Zhou Y.H."/>
            <person name="Cheng J.X."/>
            <person name="Dai P.F."/>
            <person name="Guo W.B."/>
            <person name="Han X.H."/>
            <person name="Huang E.J."/>
            <person name="Li L.F."/>
            <person name="Wei W."/>
            <person name="Gao Y.C."/>
            <person name="Liu J.Z."/>
            <person name="Shao H.Z."/>
            <person name="Wang X."/>
            <person name="Wang C.C."/>
            <person name="Yang T.C."/>
            <person name="Huo Q.B."/>
            <person name="Li W."/>
            <person name="Chen H.Y."/>
            <person name="Chen S.E."/>
            <person name="Zhou L.G."/>
            <person name="Ni X.B."/>
            <person name="Tian J.H."/>
            <person name="Sheng Y."/>
            <person name="Liu T."/>
            <person name="Pan Y.S."/>
            <person name="Xia L.Y."/>
            <person name="Li J."/>
            <person name="Zhao F."/>
            <person name="Cao W.C."/>
        </authorList>
    </citation>
    <scope>NUCLEOTIDE SEQUENCE [LARGE SCALE GENOMIC DNA]</scope>
    <source>
        <strain evidence="1">Iper-2018</strain>
    </source>
</reference>
<organism evidence="1 2">
    <name type="scientific">Ixodes persulcatus</name>
    <name type="common">Taiga tick</name>
    <dbReference type="NCBI Taxonomy" id="34615"/>
    <lineage>
        <taxon>Eukaryota</taxon>
        <taxon>Metazoa</taxon>
        <taxon>Ecdysozoa</taxon>
        <taxon>Arthropoda</taxon>
        <taxon>Chelicerata</taxon>
        <taxon>Arachnida</taxon>
        <taxon>Acari</taxon>
        <taxon>Parasitiformes</taxon>
        <taxon>Ixodida</taxon>
        <taxon>Ixodoidea</taxon>
        <taxon>Ixodidae</taxon>
        <taxon>Ixodinae</taxon>
        <taxon>Ixodes</taxon>
    </lineage>
</organism>
<evidence type="ECO:0000313" key="1">
    <source>
        <dbReference type="EMBL" id="KAG0426976.1"/>
    </source>
</evidence>
<dbReference type="Proteomes" id="UP000805193">
    <property type="component" value="Unassembled WGS sequence"/>
</dbReference>
<sequence>LQALHRTRVETPRPPRPILCPSNRDVLAPLLHRFERYTSLKMLKFSVGAILLLCAMASSQKPHGFEEACSGPEDCQPGECCVLGMQRFSIPNCKKLGQIGDTCRPNNAPENRSLWYPRGIEFASHNTYTLFCPCDAGMTCWDARCQPTKDDFGNALDYQQ</sequence>
<keyword evidence="2" id="KW-1185">Reference proteome</keyword>
<protein>
    <submittedName>
        <fullName evidence="1">Uncharacterized protein</fullName>
    </submittedName>
</protein>
<proteinExistence type="predicted"/>